<evidence type="ECO:0000313" key="1">
    <source>
        <dbReference type="EMBL" id="KAJ7312527.1"/>
    </source>
</evidence>
<protein>
    <submittedName>
        <fullName evidence="1">Uncharacterized protein</fullName>
    </submittedName>
</protein>
<evidence type="ECO:0000313" key="2">
    <source>
        <dbReference type="Proteomes" id="UP001163046"/>
    </source>
</evidence>
<name>A0A9W9Y6Q9_9CNID</name>
<dbReference type="AlphaFoldDB" id="A0A9W9Y6Q9"/>
<organism evidence="1 2">
    <name type="scientific">Desmophyllum pertusum</name>
    <dbReference type="NCBI Taxonomy" id="174260"/>
    <lineage>
        <taxon>Eukaryota</taxon>
        <taxon>Metazoa</taxon>
        <taxon>Cnidaria</taxon>
        <taxon>Anthozoa</taxon>
        <taxon>Hexacorallia</taxon>
        <taxon>Scleractinia</taxon>
        <taxon>Caryophylliina</taxon>
        <taxon>Caryophylliidae</taxon>
        <taxon>Desmophyllum</taxon>
    </lineage>
</organism>
<proteinExistence type="predicted"/>
<gene>
    <name evidence="1" type="ORF">OS493_039597</name>
</gene>
<reference evidence="1" key="1">
    <citation type="submission" date="2023-01" db="EMBL/GenBank/DDBJ databases">
        <title>Genome assembly of the deep-sea coral Lophelia pertusa.</title>
        <authorList>
            <person name="Herrera S."/>
            <person name="Cordes E."/>
        </authorList>
    </citation>
    <scope>NUCLEOTIDE SEQUENCE</scope>
    <source>
        <strain evidence="1">USNM1676648</strain>
        <tissue evidence="1">Polyp</tissue>
    </source>
</reference>
<comment type="caution">
    <text evidence="1">The sequence shown here is derived from an EMBL/GenBank/DDBJ whole genome shotgun (WGS) entry which is preliminary data.</text>
</comment>
<sequence>MANMLTEVSQAFNLLSEKYPHLKNILDRCYNEIRNSEKDKESADELQAQKKQKVKHVLESSINMRPLTTTFDGLLTVTANNEDQLIDVLKRLTEAQAQDKKKILSFAARQGLLLKEAKERSKATMYKHVRNSCEFSSSYANFLIALYRLFEKYPRLNYCSVAIRFFCSNMKLIQKICHENQVFWSNLS</sequence>
<dbReference type="Proteomes" id="UP001163046">
    <property type="component" value="Unassembled WGS sequence"/>
</dbReference>
<keyword evidence="2" id="KW-1185">Reference proteome</keyword>
<dbReference type="EMBL" id="MU827992">
    <property type="protein sequence ID" value="KAJ7312527.1"/>
    <property type="molecule type" value="Genomic_DNA"/>
</dbReference>
<accession>A0A9W9Y6Q9</accession>